<dbReference type="Proteomes" id="UP000298615">
    <property type="component" value="Chromosome"/>
</dbReference>
<dbReference type="InterPro" id="IPR038073">
    <property type="entry name" value="YkuJ-like_sf"/>
</dbReference>
<dbReference type="Pfam" id="PF08796">
    <property type="entry name" value="DUF1797"/>
    <property type="match status" value="1"/>
</dbReference>
<evidence type="ECO:0000313" key="2">
    <source>
        <dbReference type="Proteomes" id="UP000298615"/>
    </source>
</evidence>
<dbReference type="AlphaFoldDB" id="A0A4D7CUG1"/>
<protein>
    <submittedName>
        <fullName evidence="1">DUF1797 family protein</fullName>
    </submittedName>
</protein>
<evidence type="ECO:0000313" key="1">
    <source>
        <dbReference type="EMBL" id="QCI85971.1"/>
    </source>
</evidence>
<dbReference type="OrthoDB" id="2361638at2"/>
<dbReference type="InterPro" id="IPR014904">
    <property type="entry name" value="YkuJ-like"/>
</dbReference>
<sequence length="77" mass="8792">MKSSKLVAILKRLDAMTETTETEVQTRRFENEGVEKCLVSYDPATSTFELTESGSQEVYQFDDIDFVAMEIFELLDA</sequence>
<reference evidence="1 2" key="1">
    <citation type="submission" date="2019-04" db="EMBL/GenBank/DDBJ databases">
        <title>Vagococcus sp. nov., isolated from faeces of yaks (Bos grunniens).</title>
        <authorList>
            <person name="Ge Y."/>
        </authorList>
    </citation>
    <scope>NUCLEOTIDE SEQUENCE [LARGE SCALE GENOMIC DNA]</scope>
    <source>
        <strain evidence="1 2">MN-17</strain>
    </source>
</reference>
<proteinExistence type="predicted"/>
<dbReference type="PIRSF" id="PIRSF037356">
    <property type="entry name" value="DUF1797"/>
    <property type="match status" value="1"/>
</dbReference>
<dbReference type="SUPFAM" id="SSF143567">
    <property type="entry name" value="YkuJ-like"/>
    <property type="match status" value="1"/>
</dbReference>
<dbReference type="EMBL" id="CP039712">
    <property type="protein sequence ID" value="QCI85971.1"/>
    <property type="molecule type" value="Genomic_DNA"/>
</dbReference>
<gene>
    <name evidence="1" type="ORF">FA707_02895</name>
</gene>
<organism evidence="1 2">
    <name type="scientific">Vagococcus zengguangii</name>
    <dbReference type="NCBI Taxonomy" id="2571750"/>
    <lineage>
        <taxon>Bacteria</taxon>
        <taxon>Bacillati</taxon>
        <taxon>Bacillota</taxon>
        <taxon>Bacilli</taxon>
        <taxon>Lactobacillales</taxon>
        <taxon>Enterococcaceae</taxon>
        <taxon>Vagococcus</taxon>
    </lineage>
</organism>
<name>A0A4D7CUG1_9ENTE</name>
<keyword evidence="2" id="KW-1185">Reference proteome</keyword>
<dbReference type="KEGG" id="vao:FA707_02895"/>
<dbReference type="RefSeq" id="WP_136952809.1">
    <property type="nucleotide sequence ID" value="NZ_CP039712.1"/>
</dbReference>
<accession>A0A4D7CUG1</accession>
<dbReference type="Gene3D" id="3.30.720.20">
    <property type="entry name" value="Protein of unknown function DUF1797"/>
    <property type="match status" value="1"/>
</dbReference>